<organism evidence="1 2">
    <name type="scientific">candidate division WOR-1 bacterium RIFOXYC2_FULL_46_14</name>
    <dbReference type="NCBI Taxonomy" id="1802587"/>
    <lineage>
        <taxon>Bacteria</taxon>
        <taxon>Bacillati</taxon>
        <taxon>Saganbacteria</taxon>
    </lineage>
</organism>
<reference evidence="1 2" key="1">
    <citation type="journal article" date="2016" name="Nat. Commun.">
        <title>Thousands of microbial genomes shed light on interconnected biogeochemical processes in an aquifer system.</title>
        <authorList>
            <person name="Anantharaman K."/>
            <person name="Brown C.T."/>
            <person name="Hug L.A."/>
            <person name="Sharon I."/>
            <person name="Castelle C.J."/>
            <person name="Probst A.J."/>
            <person name="Thomas B.C."/>
            <person name="Singh A."/>
            <person name="Wilkins M.J."/>
            <person name="Karaoz U."/>
            <person name="Brodie E.L."/>
            <person name="Williams K.H."/>
            <person name="Hubbard S.S."/>
            <person name="Banfield J.F."/>
        </authorList>
    </citation>
    <scope>NUCLEOTIDE SEQUENCE [LARGE SCALE GENOMIC DNA]</scope>
</reference>
<evidence type="ECO:0000313" key="1">
    <source>
        <dbReference type="EMBL" id="OGC40318.1"/>
    </source>
</evidence>
<gene>
    <name evidence="1" type="ORF">A2438_03490</name>
</gene>
<accession>A0A1F4U5S2</accession>
<evidence type="ECO:0000313" key="2">
    <source>
        <dbReference type="Proteomes" id="UP000179242"/>
    </source>
</evidence>
<proteinExistence type="predicted"/>
<protein>
    <submittedName>
        <fullName evidence="1">Uncharacterized protein</fullName>
    </submittedName>
</protein>
<sequence>MVMVSRRSVCSGLVFGGLVAGRIAYEAKITDHKGRLANSEVRFSPNLHDDSKVDLVFNQSVFIGIERGDILIRTVNRRMELWDNFQGKAIPGELLHAAIWLGDNAVLDIGYPGIEPGLKNIVRPAEDFLSGSEQLLAGGFENFEPVHRQIEQVIARLIADPRLDGVELLLAAGGREFQRPGKISLSRRALLYFICPCPGQPIDDLRASLPSVRALDKVGMRIFSAVDLQQYLFDRAEMERLMAPTKRRPGIRRRPR</sequence>
<dbReference type="EMBL" id="MEUJ01000004">
    <property type="protein sequence ID" value="OGC40318.1"/>
    <property type="molecule type" value="Genomic_DNA"/>
</dbReference>
<dbReference type="AlphaFoldDB" id="A0A1F4U5S2"/>
<name>A0A1F4U5S2_UNCSA</name>
<dbReference type="Proteomes" id="UP000179242">
    <property type="component" value="Unassembled WGS sequence"/>
</dbReference>
<comment type="caution">
    <text evidence="1">The sequence shown here is derived from an EMBL/GenBank/DDBJ whole genome shotgun (WGS) entry which is preliminary data.</text>
</comment>